<reference evidence="1 2" key="1">
    <citation type="submission" date="2024-12" db="EMBL/GenBank/DDBJ databases">
        <title>The coexistence of Mycolicibacterium septicum and Mycolicibacterium nivoides in clinical samples.</title>
        <authorList>
            <person name="Wang C."/>
            <person name="Feng Y."/>
            <person name="Zong Z."/>
        </authorList>
    </citation>
    <scope>NUCLEOTIDE SEQUENCE [LARGE SCALE GENOMIC DNA]</scope>
    <source>
        <strain evidence="1 2">120310</strain>
    </source>
</reference>
<sequence length="376" mass="42266">MTEAMAPADVRRIVASLDPVRYRDDLEQPKPGEAKDIEKIVKALHKNNERAYKKFKHGLRDAHAKSHAILRGEFIVNPDLPEVLAQGMFAQARSYPVIARISTTSGVLRSDRNRGVRGLGIKAIGVDGERAMKDPKDAQNVTQDFVLVTHEEFLFADAHAYRKLGMLSATLLARLSDRALWVGSELLGGLQKIGINLPDNLAVFVAPNRPILGETFFSSAPIRYGDYVARFKYEPTSPELKALVGQNLPKNPGQDEHRDLIMGFFEKHSAEYTFSVQLCLDAKEMPIENATKPWKSSPYLPVAKVVFPKQNPYSALRRAYGDDVLSFNSWRGLEAHRPLGSINRLKLRVYEASSDFRHKMNRIDRHEPSNIAELPD</sequence>
<accession>A0ABW9LVH7</accession>
<dbReference type="Proteomes" id="UP001635817">
    <property type="component" value="Unassembled WGS sequence"/>
</dbReference>
<dbReference type="SUPFAM" id="SSF56634">
    <property type="entry name" value="Heme-dependent catalase-like"/>
    <property type="match status" value="1"/>
</dbReference>
<comment type="caution">
    <text evidence="1">The sequence shown here is derived from an EMBL/GenBank/DDBJ whole genome shotgun (WGS) entry which is preliminary data.</text>
</comment>
<dbReference type="CDD" id="cd08152">
    <property type="entry name" value="y4iL_like"/>
    <property type="match status" value="1"/>
</dbReference>
<dbReference type="InterPro" id="IPR020835">
    <property type="entry name" value="Catalase_sf"/>
</dbReference>
<protein>
    <submittedName>
        <fullName evidence="1">Catalase family protein</fullName>
    </submittedName>
</protein>
<dbReference type="Gene3D" id="2.40.180.10">
    <property type="entry name" value="Catalase core domain"/>
    <property type="match status" value="1"/>
</dbReference>
<gene>
    <name evidence="1" type="ORF">ACK4CP_16575</name>
</gene>
<evidence type="ECO:0000313" key="2">
    <source>
        <dbReference type="Proteomes" id="UP001635817"/>
    </source>
</evidence>
<dbReference type="PANTHER" id="PTHR36195:SF4">
    <property type="entry name" value="DOMAIN PROTEIN, PUTATIVE (AFU_ORTHOLOGUE AFUA_5G01990)-RELATED"/>
    <property type="match status" value="1"/>
</dbReference>
<dbReference type="EMBL" id="JBKBDE010000005">
    <property type="protein sequence ID" value="MFN6552021.1"/>
    <property type="molecule type" value="Genomic_DNA"/>
</dbReference>
<keyword evidence="2" id="KW-1185">Reference proteome</keyword>
<name>A0ABW9LVH7_9MYCO</name>
<organism evidence="1 2">
    <name type="scientific">Mycolicibacterium septicum</name>
    <dbReference type="NCBI Taxonomy" id="98668"/>
    <lineage>
        <taxon>Bacteria</taxon>
        <taxon>Bacillati</taxon>
        <taxon>Actinomycetota</taxon>
        <taxon>Actinomycetes</taxon>
        <taxon>Mycobacteriales</taxon>
        <taxon>Mycobacteriaceae</taxon>
        <taxon>Mycolicibacterium</taxon>
    </lineage>
</organism>
<evidence type="ECO:0000313" key="1">
    <source>
        <dbReference type="EMBL" id="MFN6552021.1"/>
    </source>
</evidence>
<proteinExistence type="predicted"/>
<dbReference type="RefSeq" id="WP_409550570.1">
    <property type="nucleotide sequence ID" value="NZ_JBKBDE010000005.1"/>
</dbReference>
<dbReference type="PANTHER" id="PTHR36195">
    <property type="entry name" value="DOMAIN PROTEIN, PUTATIVE (AFU_ORTHOLOGUE AFUA_5G01990)-RELATED-RELATED"/>
    <property type="match status" value="1"/>
</dbReference>